<dbReference type="STRING" id="760192.Halhy_4132"/>
<dbReference type="CDD" id="cd03791">
    <property type="entry name" value="GT5_Glycogen_synthase_DULL1-like"/>
    <property type="match status" value="1"/>
</dbReference>
<dbReference type="HAMAP" id="MF_00484">
    <property type="entry name" value="Glycogen_synth"/>
    <property type="match status" value="1"/>
</dbReference>
<organism evidence="8 9">
    <name type="scientific">Haliscomenobacter hydrossis (strain ATCC 27775 / DSM 1100 / LMG 10767 / O)</name>
    <dbReference type="NCBI Taxonomy" id="760192"/>
    <lineage>
        <taxon>Bacteria</taxon>
        <taxon>Pseudomonadati</taxon>
        <taxon>Bacteroidota</taxon>
        <taxon>Saprospiria</taxon>
        <taxon>Saprospirales</taxon>
        <taxon>Haliscomenobacteraceae</taxon>
        <taxon>Haliscomenobacter</taxon>
    </lineage>
</organism>
<dbReference type="SUPFAM" id="SSF53756">
    <property type="entry name" value="UDP-Glycosyltransferase/glycogen phosphorylase"/>
    <property type="match status" value="1"/>
</dbReference>
<dbReference type="GO" id="GO:0004373">
    <property type="term" value="F:alpha-1,4-glucan glucosyltransferase (UDP-glucose donor) activity"/>
    <property type="evidence" value="ECO:0007669"/>
    <property type="project" value="InterPro"/>
</dbReference>
<sequence length="486" mass="54459">MFQQNTNSYSAMKILHVSAECYPAAKAGGLGDVVGALPKYLSHRGWASAAVIPKYQLPWFMARQFELVYAGAFRLNNIYYPFAIEKEQNDSLGFPLYVVNLPGKFDRPGIYGDTTGWYNDNAERWVFFQQAILNWVLNMSAKPAVIHCHDHHSGLIPFMLQHSLEYRAISQIPTVFTIHNGEYHGAFGWDKHVLLPAFEASASGLIDWGGGINPLASAIKCAWKVTTVSQTYLKELMEYSNGLEGLLRAEATKCVGILNGIDADVWDPAIDTYLPHHFEGDIGAFKARNKQVLQQHFNADLDLPVITFIGRLVREKGADLIPDLIARVLNEGLGVSFLILGTGEPHIHEALASLQWRFTKRCAVMLAYNEGVAHQLYAGADFLLMPSRVEPCGLNQMYSMRYGTVPIVRSVGGLSDTVIDIAEPELPGRGIRFDNFSLDDATIAVYRAHELYHNQAHFDQVRQRIMGVDFSWEKAAEQYIEIYENL</sequence>
<dbReference type="PANTHER" id="PTHR45825:SF11">
    <property type="entry name" value="ALPHA AMYLASE DOMAIN-CONTAINING PROTEIN"/>
    <property type="match status" value="1"/>
</dbReference>
<dbReference type="InterPro" id="IPR011835">
    <property type="entry name" value="GS/SS"/>
</dbReference>
<dbReference type="GO" id="GO:0005978">
    <property type="term" value="P:glycogen biosynthetic process"/>
    <property type="evidence" value="ECO:0007669"/>
    <property type="project" value="UniProtKB-UniRule"/>
</dbReference>
<comment type="function">
    <text evidence="6">Synthesizes alpha-1,4-glucan chains using ADP-glucose.</text>
</comment>
<comment type="pathway">
    <text evidence="6">Glycan biosynthesis; glycogen biosynthesis.</text>
</comment>
<dbReference type="KEGG" id="hhy:Halhy_4132"/>
<evidence type="ECO:0000256" key="5">
    <source>
        <dbReference type="ARBA" id="ARBA00023056"/>
    </source>
</evidence>
<dbReference type="EMBL" id="CP002691">
    <property type="protein sequence ID" value="AEE51978.1"/>
    <property type="molecule type" value="Genomic_DNA"/>
</dbReference>
<dbReference type="EC" id="2.4.1.21" evidence="6"/>
<evidence type="ECO:0000256" key="4">
    <source>
        <dbReference type="ARBA" id="ARBA00022679"/>
    </source>
</evidence>
<dbReference type="Proteomes" id="UP000008461">
    <property type="component" value="Chromosome"/>
</dbReference>
<keyword evidence="4 6" id="KW-0808">Transferase</keyword>
<keyword evidence="3 6" id="KW-0328">Glycosyltransferase</keyword>
<dbReference type="Pfam" id="PF13692">
    <property type="entry name" value="Glyco_trans_1_4"/>
    <property type="match status" value="1"/>
</dbReference>
<keyword evidence="5 6" id="KW-0320">Glycogen biosynthesis</keyword>
<dbReference type="AlphaFoldDB" id="F4L4H7"/>
<feature type="binding site" evidence="6">
    <location>
        <position position="26"/>
    </location>
    <ligand>
        <name>ADP-alpha-D-glucose</name>
        <dbReference type="ChEBI" id="CHEBI:57498"/>
    </ligand>
</feature>
<comment type="catalytic activity">
    <reaction evidence="1 6">
        <text>[(1-&gt;4)-alpha-D-glucosyl](n) + ADP-alpha-D-glucose = [(1-&gt;4)-alpha-D-glucosyl](n+1) + ADP + H(+)</text>
        <dbReference type="Rhea" id="RHEA:18189"/>
        <dbReference type="Rhea" id="RHEA-COMP:9584"/>
        <dbReference type="Rhea" id="RHEA-COMP:9587"/>
        <dbReference type="ChEBI" id="CHEBI:15378"/>
        <dbReference type="ChEBI" id="CHEBI:15444"/>
        <dbReference type="ChEBI" id="CHEBI:57498"/>
        <dbReference type="ChEBI" id="CHEBI:456216"/>
        <dbReference type="EC" id="2.4.1.21"/>
    </reaction>
</comment>
<evidence type="ECO:0000256" key="2">
    <source>
        <dbReference type="ARBA" id="ARBA00010281"/>
    </source>
</evidence>
<comment type="similarity">
    <text evidence="2 6">Belongs to the glycosyltransferase 1 family. Bacterial/plant glycogen synthase subfamily.</text>
</comment>
<protein>
    <recommendedName>
        <fullName evidence="6">Glycogen synthase</fullName>
        <ecNumber evidence="6">2.4.1.21</ecNumber>
    </recommendedName>
    <alternativeName>
        <fullName evidence="6">Starch [bacterial glycogen] synthase</fullName>
    </alternativeName>
</protein>
<dbReference type="InterPro" id="IPR013534">
    <property type="entry name" value="Starch_synth_cat_dom"/>
</dbReference>
<proteinExistence type="inferred from homology"/>
<evidence type="ECO:0000313" key="8">
    <source>
        <dbReference type="EMBL" id="AEE51978.1"/>
    </source>
</evidence>
<reference evidence="8 9" key="1">
    <citation type="journal article" date="2011" name="Stand. Genomic Sci.">
        <title>Complete genome sequence of Haliscomenobacter hydrossis type strain (O).</title>
        <authorList>
            <consortium name="US DOE Joint Genome Institute (JGI-PGF)"/>
            <person name="Daligault H."/>
            <person name="Lapidus A."/>
            <person name="Zeytun A."/>
            <person name="Nolan M."/>
            <person name="Lucas S."/>
            <person name="Del Rio T.G."/>
            <person name="Tice H."/>
            <person name="Cheng J.F."/>
            <person name="Tapia R."/>
            <person name="Han C."/>
            <person name="Goodwin L."/>
            <person name="Pitluck S."/>
            <person name="Liolios K."/>
            <person name="Pagani I."/>
            <person name="Ivanova N."/>
            <person name="Huntemann M."/>
            <person name="Mavromatis K."/>
            <person name="Mikhailova N."/>
            <person name="Pati A."/>
            <person name="Chen A."/>
            <person name="Palaniappan K."/>
            <person name="Land M."/>
            <person name="Hauser L."/>
            <person name="Brambilla E.M."/>
            <person name="Rohde M."/>
            <person name="Verbarg S."/>
            <person name="Goker M."/>
            <person name="Bristow J."/>
            <person name="Eisen J.A."/>
            <person name="Markowitz V."/>
            <person name="Hugenholtz P."/>
            <person name="Kyrpides N.C."/>
            <person name="Klenk H.P."/>
            <person name="Woyke T."/>
        </authorList>
    </citation>
    <scope>NUCLEOTIDE SEQUENCE [LARGE SCALE GENOMIC DNA]</scope>
    <source>
        <strain evidence="9">ATCC 27775 / DSM 1100 / LMG 10767 / O</strain>
    </source>
</reference>
<name>F4L4H7_HALH1</name>
<dbReference type="PANTHER" id="PTHR45825">
    <property type="entry name" value="GRANULE-BOUND STARCH SYNTHASE 1, CHLOROPLASTIC/AMYLOPLASTIC"/>
    <property type="match status" value="1"/>
</dbReference>
<evidence type="ECO:0000256" key="1">
    <source>
        <dbReference type="ARBA" id="ARBA00001478"/>
    </source>
</evidence>
<dbReference type="GO" id="GO:0009011">
    <property type="term" value="F:alpha-1,4-glucan glucosyltransferase (ADP-glucose donor) activity"/>
    <property type="evidence" value="ECO:0007669"/>
    <property type="project" value="UniProtKB-UniRule"/>
</dbReference>
<evidence type="ECO:0000256" key="6">
    <source>
        <dbReference type="HAMAP-Rule" id="MF_00484"/>
    </source>
</evidence>
<dbReference type="UniPathway" id="UPA00164"/>
<dbReference type="eggNOG" id="COG0297">
    <property type="taxonomic scope" value="Bacteria"/>
</dbReference>
<gene>
    <name evidence="6" type="primary">glgA</name>
    <name evidence="8" type="ordered locus">Halhy_4132</name>
</gene>
<evidence type="ECO:0000313" key="9">
    <source>
        <dbReference type="Proteomes" id="UP000008461"/>
    </source>
</evidence>
<accession>F4L4H7</accession>
<evidence type="ECO:0000256" key="3">
    <source>
        <dbReference type="ARBA" id="ARBA00022676"/>
    </source>
</evidence>
<dbReference type="Gene3D" id="3.40.50.2000">
    <property type="entry name" value="Glycogen Phosphorylase B"/>
    <property type="match status" value="2"/>
</dbReference>
<dbReference type="Pfam" id="PF08323">
    <property type="entry name" value="Glyco_transf_5"/>
    <property type="match status" value="1"/>
</dbReference>
<dbReference type="NCBIfam" id="TIGR02095">
    <property type="entry name" value="glgA"/>
    <property type="match status" value="1"/>
</dbReference>
<dbReference type="HOGENOM" id="CLU_009583_18_2_10"/>
<feature type="domain" description="Starch synthase catalytic" evidence="7">
    <location>
        <begin position="13"/>
        <end position="248"/>
    </location>
</feature>
<reference key="2">
    <citation type="submission" date="2011-04" db="EMBL/GenBank/DDBJ databases">
        <title>Complete sequence of chromosome of Haliscomenobacter hydrossis DSM 1100.</title>
        <authorList>
            <consortium name="US DOE Joint Genome Institute (JGI-PGF)"/>
            <person name="Lucas S."/>
            <person name="Han J."/>
            <person name="Lapidus A."/>
            <person name="Bruce D."/>
            <person name="Goodwin L."/>
            <person name="Pitluck S."/>
            <person name="Peters L."/>
            <person name="Kyrpides N."/>
            <person name="Mavromatis K."/>
            <person name="Ivanova N."/>
            <person name="Ovchinnikova G."/>
            <person name="Pagani I."/>
            <person name="Daligault H."/>
            <person name="Detter J.C."/>
            <person name="Han C."/>
            <person name="Land M."/>
            <person name="Hauser L."/>
            <person name="Markowitz V."/>
            <person name="Cheng J.-F."/>
            <person name="Hugenholtz P."/>
            <person name="Woyke T."/>
            <person name="Wu D."/>
            <person name="Verbarg S."/>
            <person name="Frueling A."/>
            <person name="Brambilla E."/>
            <person name="Klenk H.-P."/>
            <person name="Eisen J.A."/>
        </authorList>
    </citation>
    <scope>NUCLEOTIDE SEQUENCE</scope>
    <source>
        <strain>DSM 1100</strain>
    </source>
</reference>
<keyword evidence="9" id="KW-1185">Reference proteome</keyword>
<evidence type="ECO:0000259" key="7">
    <source>
        <dbReference type="Pfam" id="PF08323"/>
    </source>
</evidence>